<organism evidence="5 6">
    <name type="scientific">Desulfovibrio psychrotolerans</name>
    <dbReference type="NCBI Taxonomy" id="415242"/>
    <lineage>
        <taxon>Bacteria</taxon>
        <taxon>Pseudomonadati</taxon>
        <taxon>Thermodesulfobacteriota</taxon>
        <taxon>Desulfovibrionia</taxon>
        <taxon>Desulfovibrionales</taxon>
        <taxon>Desulfovibrionaceae</taxon>
        <taxon>Desulfovibrio</taxon>
    </lineage>
</organism>
<comment type="caution">
    <text evidence="5">The sequence shown here is derived from an EMBL/GenBank/DDBJ whole genome shotgun (WGS) entry which is preliminary data.</text>
</comment>
<proteinExistence type="inferred from homology"/>
<dbReference type="InterPro" id="IPR035958">
    <property type="entry name" value="SecB-like_sf"/>
</dbReference>
<dbReference type="RefSeq" id="WP_174410907.1">
    <property type="nucleotide sequence ID" value="NZ_BLVP01000036.1"/>
</dbReference>
<dbReference type="Gene3D" id="3.10.420.10">
    <property type="entry name" value="SecB-like"/>
    <property type="match status" value="1"/>
</dbReference>
<dbReference type="PANTHER" id="PTHR36918:SF1">
    <property type="entry name" value="PROTEIN-EXPORT PROTEIN SECB"/>
    <property type="match status" value="1"/>
</dbReference>
<accession>A0A7J0BX49</accession>
<sequence length="132" mass="15457">MHIIDIRLLSCRYSNTPDKKDSAEDLELEIQCGKSFNEKKKIGTFRVKVRNTKEDEPYSFMLEYGGKFKFEDVEIEDQETFDRLQNVNIPAIIYPYIREHLADLCRRAGSPPVFLPPVNFVKLAKIEQRTNN</sequence>
<gene>
    <name evidence="5" type="ORF">DSM19430T_29700</name>
</gene>
<keyword evidence="4" id="KW-0811">Translocation</keyword>
<name>A0A7J0BX49_9BACT</name>
<keyword evidence="2" id="KW-0813">Transport</keyword>
<dbReference type="EMBL" id="BLVP01000036">
    <property type="protein sequence ID" value="GFM38286.1"/>
    <property type="molecule type" value="Genomic_DNA"/>
</dbReference>
<dbReference type="Proteomes" id="UP000503820">
    <property type="component" value="Unassembled WGS sequence"/>
</dbReference>
<dbReference type="SUPFAM" id="SSF54611">
    <property type="entry name" value="SecB-like"/>
    <property type="match status" value="1"/>
</dbReference>
<comment type="similarity">
    <text evidence="1">Belongs to the SecB family.</text>
</comment>
<evidence type="ECO:0000256" key="4">
    <source>
        <dbReference type="ARBA" id="ARBA00023010"/>
    </source>
</evidence>
<evidence type="ECO:0000256" key="3">
    <source>
        <dbReference type="ARBA" id="ARBA00022927"/>
    </source>
</evidence>
<dbReference type="GO" id="GO:0051262">
    <property type="term" value="P:protein tetramerization"/>
    <property type="evidence" value="ECO:0007669"/>
    <property type="project" value="InterPro"/>
</dbReference>
<dbReference type="PANTHER" id="PTHR36918">
    <property type="match status" value="1"/>
</dbReference>
<dbReference type="AlphaFoldDB" id="A0A7J0BX49"/>
<keyword evidence="3" id="KW-0653">Protein transport</keyword>
<dbReference type="GO" id="GO:0015031">
    <property type="term" value="P:protein transport"/>
    <property type="evidence" value="ECO:0007669"/>
    <property type="project" value="UniProtKB-KW"/>
</dbReference>
<dbReference type="Pfam" id="PF02556">
    <property type="entry name" value="SecB"/>
    <property type="match status" value="1"/>
</dbReference>
<protein>
    <recommendedName>
        <fullName evidence="7">Protein-export protein SecB</fullName>
    </recommendedName>
</protein>
<dbReference type="GO" id="GO:0051082">
    <property type="term" value="F:unfolded protein binding"/>
    <property type="evidence" value="ECO:0007669"/>
    <property type="project" value="InterPro"/>
</dbReference>
<evidence type="ECO:0000256" key="2">
    <source>
        <dbReference type="ARBA" id="ARBA00022448"/>
    </source>
</evidence>
<evidence type="ECO:0000313" key="6">
    <source>
        <dbReference type="Proteomes" id="UP000503820"/>
    </source>
</evidence>
<evidence type="ECO:0008006" key="7">
    <source>
        <dbReference type="Google" id="ProtNLM"/>
    </source>
</evidence>
<dbReference type="InterPro" id="IPR003708">
    <property type="entry name" value="SecB"/>
</dbReference>
<reference evidence="5 6" key="1">
    <citation type="submission" date="2020-05" db="EMBL/GenBank/DDBJ databases">
        <title>Draft genome sequence of Desulfovibrio psychrotolerans JS1T.</title>
        <authorList>
            <person name="Ueno A."/>
            <person name="Tamazawa S."/>
            <person name="Tamamura S."/>
            <person name="Murakami T."/>
            <person name="Kiyama T."/>
            <person name="Inomata H."/>
            <person name="Amano Y."/>
            <person name="Miyakawa K."/>
            <person name="Tamaki H."/>
            <person name="Naganuma T."/>
            <person name="Kaneko K."/>
        </authorList>
    </citation>
    <scope>NUCLEOTIDE SEQUENCE [LARGE SCALE GENOMIC DNA]</scope>
    <source>
        <strain evidence="5 6">JS1</strain>
    </source>
</reference>
<keyword evidence="6" id="KW-1185">Reference proteome</keyword>
<evidence type="ECO:0000256" key="1">
    <source>
        <dbReference type="ARBA" id="ARBA00009990"/>
    </source>
</evidence>
<evidence type="ECO:0000313" key="5">
    <source>
        <dbReference type="EMBL" id="GFM38286.1"/>
    </source>
</evidence>